<dbReference type="Proteomes" id="UP000319148">
    <property type="component" value="Unassembled WGS sequence"/>
</dbReference>
<evidence type="ECO:0000313" key="3">
    <source>
        <dbReference type="Proteomes" id="UP000319148"/>
    </source>
</evidence>
<accession>A0A501PUW0</accession>
<evidence type="ECO:0000313" key="2">
    <source>
        <dbReference type="EMBL" id="TPD63784.1"/>
    </source>
</evidence>
<dbReference type="Gene3D" id="1.20.1290.10">
    <property type="entry name" value="AhpD-like"/>
    <property type="match status" value="1"/>
</dbReference>
<name>A0A501PUW0_9PROT</name>
<dbReference type="PANTHER" id="PTHR34846">
    <property type="entry name" value="4-CARBOXYMUCONOLACTONE DECARBOXYLASE FAMILY PROTEIN (AFU_ORTHOLOGUE AFUA_6G11590)"/>
    <property type="match status" value="1"/>
</dbReference>
<protein>
    <submittedName>
        <fullName evidence="2">Carboxymuconolactone decarboxylase family protein</fullName>
    </submittedName>
</protein>
<dbReference type="Pfam" id="PF02627">
    <property type="entry name" value="CMD"/>
    <property type="match status" value="1"/>
</dbReference>
<keyword evidence="3" id="KW-1185">Reference proteome</keyword>
<dbReference type="OrthoDB" id="4704294at2"/>
<organism evidence="2 3">
    <name type="scientific">Emcibacter nanhaiensis</name>
    <dbReference type="NCBI Taxonomy" id="1505037"/>
    <lineage>
        <taxon>Bacteria</taxon>
        <taxon>Pseudomonadati</taxon>
        <taxon>Pseudomonadota</taxon>
        <taxon>Alphaproteobacteria</taxon>
        <taxon>Emcibacterales</taxon>
        <taxon>Emcibacteraceae</taxon>
        <taxon>Emcibacter</taxon>
    </lineage>
</organism>
<dbReference type="InterPro" id="IPR029032">
    <property type="entry name" value="AhpD-like"/>
</dbReference>
<dbReference type="EMBL" id="VFIY01000003">
    <property type="protein sequence ID" value="TPD63784.1"/>
    <property type="molecule type" value="Genomic_DNA"/>
</dbReference>
<gene>
    <name evidence="2" type="ORF">FIV46_00170</name>
</gene>
<dbReference type="SUPFAM" id="SSF69118">
    <property type="entry name" value="AhpD-like"/>
    <property type="match status" value="1"/>
</dbReference>
<reference evidence="3" key="1">
    <citation type="submission" date="2019-06" db="EMBL/GenBank/DDBJ databases">
        <title>The complete genome of Emcibacter congregatus ZYLT.</title>
        <authorList>
            <person name="Zhao Z."/>
        </authorList>
    </citation>
    <scope>NUCLEOTIDE SEQUENCE [LARGE SCALE GENOMIC DNA]</scope>
    <source>
        <strain evidence="3">MCCC 1A06723</strain>
    </source>
</reference>
<dbReference type="GO" id="GO:0051920">
    <property type="term" value="F:peroxiredoxin activity"/>
    <property type="evidence" value="ECO:0007669"/>
    <property type="project" value="InterPro"/>
</dbReference>
<sequence>MSNQEPRIPAVTEADWTDEMRDLFEVMEGPEAREKGPSREIIKYLAQHPVLSTKFLAFGSHLLFHSSLPDRERELVTLYVAWKTKSDYEWISHVPFGLHVGVTAEEIHEVKKGPSSDMWSDKDRDLLVACDQYLENYCLDDELWASLSREWSTEQMVELLFTIGNYMLFSGVLNTLRIPLEAGTEDFVKNFGLPD</sequence>
<evidence type="ECO:0000259" key="1">
    <source>
        <dbReference type="Pfam" id="PF02627"/>
    </source>
</evidence>
<dbReference type="PANTHER" id="PTHR34846:SF5">
    <property type="entry name" value="CARBOXYMUCONOLACTONE DECARBOXYLASE-LIKE DOMAIN-CONTAINING PROTEIN"/>
    <property type="match status" value="1"/>
</dbReference>
<comment type="caution">
    <text evidence="2">The sequence shown here is derived from an EMBL/GenBank/DDBJ whole genome shotgun (WGS) entry which is preliminary data.</text>
</comment>
<feature type="domain" description="Carboxymuconolactone decarboxylase-like" evidence="1">
    <location>
        <begin position="54"/>
        <end position="110"/>
    </location>
</feature>
<dbReference type="RefSeq" id="WP_139937784.1">
    <property type="nucleotide sequence ID" value="NZ_JBHSYP010000011.1"/>
</dbReference>
<dbReference type="AlphaFoldDB" id="A0A501PUW0"/>
<proteinExistence type="predicted"/>
<dbReference type="InterPro" id="IPR003779">
    <property type="entry name" value="CMD-like"/>
</dbReference>